<accession>A0A840LH88</accession>
<dbReference type="AlphaFoldDB" id="A0A840LH88"/>
<protein>
    <recommendedName>
        <fullName evidence="4">DUF3079 family protein</fullName>
    </recommendedName>
</protein>
<evidence type="ECO:0000256" key="1">
    <source>
        <dbReference type="SAM" id="MobiDB-lite"/>
    </source>
</evidence>
<name>A0A840LH88_9BURK</name>
<evidence type="ECO:0008006" key="4">
    <source>
        <dbReference type="Google" id="ProtNLM"/>
    </source>
</evidence>
<dbReference type="Proteomes" id="UP000562027">
    <property type="component" value="Unassembled WGS sequence"/>
</dbReference>
<evidence type="ECO:0000313" key="2">
    <source>
        <dbReference type="EMBL" id="MBB4844637.1"/>
    </source>
</evidence>
<organism evidence="2 3">
    <name type="scientific">Roseateles oligotrophus</name>
    <dbReference type="NCBI Taxonomy" id="1769250"/>
    <lineage>
        <taxon>Bacteria</taxon>
        <taxon>Pseudomonadati</taxon>
        <taxon>Pseudomonadota</taxon>
        <taxon>Betaproteobacteria</taxon>
        <taxon>Burkholderiales</taxon>
        <taxon>Sphaerotilaceae</taxon>
        <taxon>Roseateles</taxon>
    </lineage>
</organism>
<feature type="region of interest" description="Disordered" evidence="1">
    <location>
        <begin position="48"/>
        <end position="81"/>
    </location>
</feature>
<reference evidence="2 3" key="1">
    <citation type="submission" date="2020-08" db="EMBL/GenBank/DDBJ databases">
        <title>Functional genomics of gut bacteria from endangered species of beetles.</title>
        <authorList>
            <person name="Carlos-Shanley C."/>
        </authorList>
    </citation>
    <scope>NUCLEOTIDE SEQUENCE [LARGE SCALE GENOMIC DNA]</scope>
    <source>
        <strain evidence="2 3">S00239</strain>
    </source>
</reference>
<keyword evidence="3" id="KW-1185">Reference proteome</keyword>
<dbReference type="Pfam" id="PF11278">
    <property type="entry name" value="DUF3079"/>
    <property type="match status" value="1"/>
</dbReference>
<evidence type="ECO:0000313" key="3">
    <source>
        <dbReference type="Proteomes" id="UP000562027"/>
    </source>
</evidence>
<proteinExistence type="predicted"/>
<comment type="caution">
    <text evidence="2">The sequence shown here is derived from an EMBL/GenBank/DDBJ whole genome shotgun (WGS) entry which is preliminary data.</text>
</comment>
<dbReference type="InterPro" id="IPR021430">
    <property type="entry name" value="DUF3079"/>
</dbReference>
<sequence length="81" mass="8768">MLAVKRFPLNPARPERNCWGCDRYCASNAMACGNGSDRTQHPAELFGPDWNEWQPPSAMPAAESDALTASRFDSPGLAEAG</sequence>
<dbReference type="EMBL" id="JACHLP010000006">
    <property type="protein sequence ID" value="MBB4844637.1"/>
    <property type="molecule type" value="Genomic_DNA"/>
</dbReference>
<gene>
    <name evidence="2" type="ORF">HNP55_003181</name>
</gene>
<dbReference type="RefSeq" id="WP_184301332.1">
    <property type="nucleotide sequence ID" value="NZ_JACHLP010000006.1"/>
</dbReference>